<reference evidence="12 13" key="1">
    <citation type="submission" date="2012-05" db="EMBL/GenBank/DDBJ databases">
        <authorList>
            <person name="Weinstock G."/>
            <person name="Sodergren E."/>
            <person name="Lobos E.A."/>
            <person name="Fulton L."/>
            <person name="Fulton R."/>
            <person name="Courtney L."/>
            <person name="Fronick C."/>
            <person name="O'Laughlin M."/>
            <person name="Godfrey J."/>
            <person name="Wilson R.M."/>
            <person name="Miner T."/>
            <person name="Farmer C."/>
            <person name="Delehaunty K."/>
            <person name="Cordes M."/>
            <person name="Minx P."/>
            <person name="Tomlinson C."/>
            <person name="Chen J."/>
            <person name="Wollam A."/>
            <person name="Pepin K.H."/>
            <person name="Bhonagiri V."/>
            <person name="Zhang X."/>
            <person name="Suruliraj S."/>
            <person name="Warren W."/>
            <person name="Mitreva M."/>
            <person name="Mardis E.R."/>
            <person name="Wilson R.K."/>
        </authorList>
    </citation>
    <scope>NUCLEOTIDE SEQUENCE [LARGE SCALE GENOMIC DNA]</scope>
    <source>
        <strain evidence="12 13">F0235</strain>
    </source>
</reference>
<feature type="transmembrane region" description="Helical" evidence="9">
    <location>
        <begin position="49"/>
        <end position="74"/>
    </location>
</feature>
<keyword evidence="4" id="KW-0677">Repeat</keyword>
<dbReference type="PROSITE" id="PS51371">
    <property type="entry name" value="CBS"/>
    <property type="match status" value="1"/>
</dbReference>
<dbReference type="AlphaFoldDB" id="L1MIF7"/>
<proteinExistence type="predicted"/>
<keyword evidence="7" id="KW-0129">CBS domain</keyword>
<comment type="subcellular location">
    <subcellularLocation>
        <location evidence="1">Cell membrane</location>
        <topology evidence="1">Multi-pass membrane protein</topology>
    </subcellularLocation>
</comment>
<evidence type="ECO:0000256" key="3">
    <source>
        <dbReference type="ARBA" id="ARBA00022692"/>
    </source>
</evidence>
<dbReference type="CDD" id="cd04590">
    <property type="entry name" value="CBS_pair_CorC_HlyC_assoc"/>
    <property type="match status" value="1"/>
</dbReference>
<keyword evidence="5 8" id="KW-1133">Transmembrane helix</keyword>
<dbReference type="Proteomes" id="UP000010445">
    <property type="component" value="Unassembled WGS sequence"/>
</dbReference>
<dbReference type="PANTHER" id="PTHR43099:SF5">
    <property type="entry name" value="HLYC_CORC FAMILY TRANSPORTER"/>
    <property type="match status" value="1"/>
</dbReference>
<dbReference type="HOGENOM" id="CLU_015237_4_0_11"/>
<evidence type="ECO:0000256" key="5">
    <source>
        <dbReference type="ARBA" id="ARBA00022989"/>
    </source>
</evidence>
<dbReference type="RefSeq" id="WP_006063457.1">
    <property type="nucleotide sequence ID" value="NZ_KB290831.1"/>
</dbReference>
<dbReference type="SUPFAM" id="SSF54631">
    <property type="entry name" value="CBS-domain pair"/>
    <property type="match status" value="1"/>
</dbReference>
<keyword evidence="13" id="KW-1185">Reference proteome</keyword>
<evidence type="ECO:0000256" key="2">
    <source>
        <dbReference type="ARBA" id="ARBA00022475"/>
    </source>
</evidence>
<sequence>MNALPAILFAAVLLAINAFFVSAEFALISSRRDRLDALIAQGKTRARTVLFATEHLSMMLAGAQLGITIASLLLGKVGEPAIALMIETPFHAAGMPDNLLHPVSFAIALALVTVLHIILGEMVPKNIALAGPESVAMLLVPMHMWFVRITRPLIVLMNWMARVTLRMFGIEQKEELDSTVDRQQLATMIRESRSEGLLDAEEHARLNKALGTESRLMKEVLIPRAQVHTLTLTRDGIAVDELEQAVSSTGFSRFPVIGVGGEYAGYIHVKDVLDDLVNHSDASSDASTITPVFLPRSSLRRLISVDGSTTLDAAMRLMRRRSAHMAEVRERGQLLGIITLEDLIEEYVGTVRDWTHEEEP</sequence>
<feature type="domain" description="CNNM transmembrane" evidence="11">
    <location>
        <begin position="1"/>
        <end position="202"/>
    </location>
</feature>
<dbReference type="OrthoDB" id="110231at2"/>
<dbReference type="InterPro" id="IPR044751">
    <property type="entry name" value="Ion_transp-like_CBS"/>
</dbReference>
<keyword evidence="3 8" id="KW-0812">Transmembrane</keyword>
<evidence type="ECO:0000256" key="1">
    <source>
        <dbReference type="ARBA" id="ARBA00004651"/>
    </source>
</evidence>
<evidence type="ECO:0000256" key="6">
    <source>
        <dbReference type="ARBA" id="ARBA00023136"/>
    </source>
</evidence>
<dbReference type="GO" id="GO:0005886">
    <property type="term" value="C:plasma membrane"/>
    <property type="evidence" value="ECO:0007669"/>
    <property type="project" value="UniProtKB-SubCell"/>
</dbReference>
<evidence type="ECO:0000256" key="4">
    <source>
        <dbReference type="ARBA" id="ARBA00022737"/>
    </source>
</evidence>
<dbReference type="EMBL" id="AMEM01000017">
    <property type="protein sequence ID" value="EKX90724.1"/>
    <property type="molecule type" value="Genomic_DNA"/>
</dbReference>
<dbReference type="Gene3D" id="3.10.580.10">
    <property type="entry name" value="CBS-domain"/>
    <property type="match status" value="1"/>
</dbReference>
<evidence type="ECO:0000256" key="9">
    <source>
        <dbReference type="SAM" id="Phobius"/>
    </source>
</evidence>
<dbReference type="InterPro" id="IPR000644">
    <property type="entry name" value="CBS_dom"/>
</dbReference>
<accession>L1MIF7</accession>
<gene>
    <name evidence="12" type="ORF">HMPREF9997_01220</name>
</gene>
<evidence type="ECO:0000256" key="7">
    <source>
        <dbReference type="PROSITE-ProRule" id="PRU00703"/>
    </source>
</evidence>
<name>L1MIF7_9CORY</name>
<dbReference type="InterPro" id="IPR051676">
    <property type="entry name" value="UPF0053_domain"/>
</dbReference>
<keyword evidence="6 8" id="KW-0472">Membrane</keyword>
<dbReference type="PROSITE" id="PS51846">
    <property type="entry name" value="CNNM"/>
    <property type="match status" value="1"/>
</dbReference>
<evidence type="ECO:0000256" key="8">
    <source>
        <dbReference type="PROSITE-ProRule" id="PRU01193"/>
    </source>
</evidence>
<evidence type="ECO:0000313" key="12">
    <source>
        <dbReference type="EMBL" id="EKX90724.1"/>
    </source>
</evidence>
<feature type="transmembrane region" description="Helical" evidence="9">
    <location>
        <begin position="6"/>
        <end position="28"/>
    </location>
</feature>
<evidence type="ECO:0000313" key="13">
    <source>
        <dbReference type="Proteomes" id="UP000010445"/>
    </source>
</evidence>
<protein>
    <recommendedName>
        <fullName evidence="14">CBS domain protein</fullName>
    </recommendedName>
</protein>
<dbReference type="Pfam" id="PF01595">
    <property type="entry name" value="CNNM"/>
    <property type="match status" value="1"/>
</dbReference>
<feature type="domain" description="CBS" evidence="10">
    <location>
        <begin position="298"/>
        <end position="358"/>
    </location>
</feature>
<dbReference type="Pfam" id="PF00571">
    <property type="entry name" value="CBS"/>
    <property type="match status" value="1"/>
</dbReference>
<comment type="caution">
    <text evidence="12">The sequence shown here is derived from an EMBL/GenBank/DDBJ whole genome shotgun (WGS) entry which is preliminary data.</text>
</comment>
<dbReference type="eggNOG" id="COG1253">
    <property type="taxonomic scope" value="Bacteria"/>
</dbReference>
<feature type="transmembrane region" description="Helical" evidence="9">
    <location>
        <begin position="99"/>
        <end position="119"/>
    </location>
</feature>
<evidence type="ECO:0000259" key="11">
    <source>
        <dbReference type="PROSITE" id="PS51846"/>
    </source>
</evidence>
<dbReference type="PATRIC" id="fig|1035195.3.peg.1099"/>
<evidence type="ECO:0000259" key="10">
    <source>
        <dbReference type="PROSITE" id="PS51371"/>
    </source>
</evidence>
<organism evidence="12 13">
    <name type="scientific">Corynebacterium durum F0235</name>
    <dbReference type="NCBI Taxonomy" id="1035195"/>
    <lineage>
        <taxon>Bacteria</taxon>
        <taxon>Bacillati</taxon>
        <taxon>Actinomycetota</taxon>
        <taxon>Actinomycetes</taxon>
        <taxon>Mycobacteriales</taxon>
        <taxon>Corynebacteriaceae</taxon>
        <taxon>Corynebacterium</taxon>
    </lineage>
</organism>
<evidence type="ECO:0008006" key="14">
    <source>
        <dbReference type="Google" id="ProtNLM"/>
    </source>
</evidence>
<keyword evidence="2" id="KW-1003">Cell membrane</keyword>
<dbReference type="InterPro" id="IPR046342">
    <property type="entry name" value="CBS_dom_sf"/>
</dbReference>
<feature type="transmembrane region" description="Helical" evidence="9">
    <location>
        <begin position="126"/>
        <end position="146"/>
    </location>
</feature>
<dbReference type="STRING" id="1035195.HMPREF9997_01220"/>
<dbReference type="PANTHER" id="PTHR43099">
    <property type="entry name" value="UPF0053 PROTEIN YRKA"/>
    <property type="match status" value="1"/>
</dbReference>
<dbReference type="InterPro" id="IPR002550">
    <property type="entry name" value="CNNM"/>
</dbReference>